<sequence>MLVRIKKLLQGYSGIRFKIMKEMNGLTDESKFAALKGNDLLLHQLLKRGLDPNESDNNERTTLHIATFKEKENCVLLLLDYGANPNIRDSGGNIALWEAILGGHETITKHLVRKGATLQSGDVVVKDRDILKMNKITRVLNYVGFGLQEL</sequence>
<keyword evidence="4" id="KW-0851">Voltage-gated channel</keyword>
<dbReference type="GO" id="GO:0034702">
    <property type="term" value="C:monoatomic ion channel complex"/>
    <property type="evidence" value="ECO:0007669"/>
    <property type="project" value="UniProtKB-KW"/>
</dbReference>
<accession>A0AAV0ZVF3</accession>
<evidence type="ECO:0000256" key="4">
    <source>
        <dbReference type="ARBA" id="ARBA00022882"/>
    </source>
</evidence>
<name>A0AAV0ZVF3_VICFA</name>
<reference evidence="8 9" key="1">
    <citation type="submission" date="2023-01" db="EMBL/GenBank/DDBJ databases">
        <authorList>
            <person name="Kreplak J."/>
        </authorList>
    </citation>
    <scope>NUCLEOTIDE SEQUENCE [LARGE SCALE GENOMIC DNA]</scope>
</reference>
<keyword evidence="4" id="KW-0406">Ion transport</keyword>
<dbReference type="PROSITE" id="PS50297">
    <property type="entry name" value="ANK_REP_REGION"/>
    <property type="match status" value="1"/>
</dbReference>
<keyword evidence="4" id="KW-0813">Transport</keyword>
<dbReference type="PANTHER" id="PTHR45743">
    <property type="entry name" value="POTASSIUM CHANNEL AKT1"/>
    <property type="match status" value="1"/>
</dbReference>
<evidence type="ECO:0000256" key="6">
    <source>
        <dbReference type="ARBA" id="ARBA00023303"/>
    </source>
</evidence>
<dbReference type="InterPro" id="IPR045319">
    <property type="entry name" value="KAT/AKT"/>
</dbReference>
<dbReference type="GO" id="GO:0005249">
    <property type="term" value="F:voltage-gated potassium channel activity"/>
    <property type="evidence" value="ECO:0007669"/>
    <property type="project" value="InterPro"/>
</dbReference>
<keyword evidence="3" id="KW-0631">Potassium channel</keyword>
<dbReference type="EMBL" id="OX451738">
    <property type="protein sequence ID" value="CAI8601729.1"/>
    <property type="molecule type" value="Genomic_DNA"/>
</dbReference>
<comment type="subcellular location">
    <subcellularLocation>
        <location evidence="1">Cell membrane</location>
        <topology evidence="1">Peripheral membrane protein</topology>
        <orientation evidence="1">Cytoplasmic side</orientation>
    </subcellularLocation>
</comment>
<dbReference type="PROSITE" id="PS50088">
    <property type="entry name" value="ANK_REPEAT"/>
    <property type="match status" value="1"/>
</dbReference>
<dbReference type="Gene3D" id="1.25.40.20">
    <property type="entry name" value="Ankyrin repeat-containing domain"/>
    <property type="match status" value="1"/>
</dbReference>
<dbReference type="SMART" id="SM00248">
    <property type="entry name" value="ANK"/>
    <property type="match status" value="2"/>
</dbReference>
<dbReference type="PANTHER" id="PTHR45743:SF2">
    <property type="entry name" value="POTASSIUM CHANNEL AKT1"/>
    <property type="match status" value="1"/>
</dbReference>
<dbReference type="AlphaFoldDB" id="A0AAV0ZVF3"/>
<dbReference type="SUPFAM" id="SSF48403">
    <property type="entry name" value="Ankyrin repeat"/>
    <property type="match status" value="1"/>
</dbReference>
<evidence type="ECO:0000256" key="1">
    <source>
        <dbReference type="ARBA" id="ARBA00004413"/>
    </source>
</evidence>
<organism evidence="8 9">
    <name type="scientific">Vicia faba</name>
    <name type="common">Broad bean</name>
    <name type="synonym">Faba vulgaris</name>
    <dbReference type="NCBI Taxonomy" id="3906"/>
    <lineage>
        <taxon>Eukaryota</taxon>
        <taxon>Viridiplantae</taxon>
        <taxon>Streptophyta</taxon>
        <taxon>Embryophyta</taxon>
        <taxon>Tracheophyta</taxon>
        <taxon>Spermatophyta</taxon>
        <taxon>Magnoliopsida</taxon>
        <taxon>eudicotyledons</taxon>
        <taxon>Gunneridae</taxon>
        <taxon>Pentapetalae</taxon>
        <taxon>rosids</taxon>
        <taxon>fabids</taxon>
        <taxon>Fabales</taxon>
        <taxon>Fabaceae</taxon>
        <taxon>Papilionoideae</taxon>
        <taxon>50 kb inversion clade</taxon>
        <taxon>NPAAA clade</taxon>
        <taxon>Hologalegina</taxon>
        <taxon>IRL clade</taxon>
        <taxon>Fabeae</taxon>
        <taxon>Vicia</taxon>
    </lineage>
</organism>
<feature type="repeat" description="ANK" evidence="7">
    <location>
        <begin position="58"/>
        <end position="90"/>
    </location>
</feature>
<dbReference type="InterPro" id="IPR002110">
    <property type="entry name" value="Ankyrin_rpt"/>
</dbReference>
<keyword evidence="9" id="KW-1185">Reference proteome</keyword>
<evidence type="ECO:0000256" key="7">
    <source>
        <dbReference type="PROSITE-ProRule" id="PRU00023"/>
    </source>
</evidence>
<evidence type="ECO:0000256" key="2">
    <source>
        <dbReference type="ARBA" id="ARBA00022538"/>
    </source>
</evidence>
<dbReference type="Proteomes" id="UP001157006">
    <property type="component" value="Chromosome 3"/>
</dbReference>
<keyword evidence="5" id="KW-0630">Potassium</keyword>
<proteinExistence type="predicted"/>
<evidence type="ECO:0000313" key="8">
    <source>
        <dbReference type="EMBL" id="CAI8601729.1"/>
    </source>
</evidence>
<keyword evidence="6" id="KW-0407">Ion channel</keyword>
<evidence type="ECO:0008006" key="10">
    <source>
        <dbReference type="Google" id="ProtNLM"/>
    </source>
</evidence>
<evidence type="ECO:0000256" key="5">
    <source>
        <dbReference type="ARBA" id="ARBA00022958"/>
    </source>
</evidence>
<dbReference type="GO" id="GO:0005886">
    <property type="term" value="C:plasma membrane"/>
    <property type="evidence" value="ECO:0007669"/>
    <property type="project" value="UniProtKB-SubCell"/>
</dbReference>
<evidence type="ECO:0000313" key="9">
    <source>
        <dbReference type="Proteomes" id="UP001157006"/>
    </source>
</evidence>
<gene>
    <name evidence="8" type="ORF">VFH_III008720</name>
</gene>
<evidence type="ECO:0000256" key="3">
    <source>
        <dbReference type="ARBA" id="ARBA00022826"/>
    </source>
</evidence>
<keyword evidence="7" id="KW-0040">ANK repeat</keyword>
<dbReference type="Pfam" id="PF12796">
    <property type="entry name" value="Ank_2"/>
    <property type="match status" value="1"/>
</dbReference>
<dbReference type="InterPro" id="IPR036770">
    <property type="entry name" value="Ankyrin_rpt-contain_sf"/>
</dbReference>
<protein>
    <recommendedName>
        <fullName evidence="10">Ankyrin repeat protein</fullName>
    </recommendedName>
</protein>
<keyword evidence="2" id="KW-0633">Potassium transport</keyword>